<dbReference type="EMBL" id="CATOUU010000577">
    <property type="protein sequence ID" value="CAI9934618.1"/>
    <property type="molecule type" value="Genomic_DNA"/>
</dbReference>
<dbReference type="Proteomes" id="UP001642409">
    <property type="component" value="Unassembled WGS sequence"/>
</dbReference>
<dbReference type="EMBL" id="CATOUU010000577">
    <property type="protein sequence ID" value="CAI9934628.1"/>
    <property type="molecule type" value="Genomic_DNA"/>
</dbReference>
<dbReference type="EMBL" id="CAXDID020000620">
    <property type="protein sequence ID" value="CAL6106886.1"/>
    <property type="molecule type" value="Genomic_DNA"/>
</dbReference>
<accession>A0AA86U9Y7</accession>
<dbReference type="SUPFAM" id="SSF50985">
    <property type="entry name" value="RCC1/BLIP-II"/>
    <property type="match status" value="1"/>
</dbReference>
<evidence type="ECO:0000313" key="5">
    <source>
        <dbReference type="EMBL" id="CAL6106886.1"/>
    </source>
</evidence>
<keyword evidence="8" id="KW-1185">Reference proteome</keyword>
<reference evidence="5 8" key="2">
    <citation type="submission" date="2024-07" db="EMBL/GenBank/DDBJ databases">
        <authorList>
            <person name="Akdeniz Z."/>
        </authorList>
    </citation>
    <scope>NUCLEOTIDE SEQUENCE [LARGE SCALE GENOMIC DNA]</scope>
</reference>
<dbReference type="EMBL" id="CAXDID020000620">
    <property type="protein sequence ID" value="CAL6106888.1"/>
    <property type="molecule type" value="Genomic_DNA"/>
</dbReference>
<comment type="caution">
    <text evidence="2">The sequence shown here is derived from an EMBL/GenBank/DDBJ whole genome shotgun (WGS) entry which is preliminary data.</text>
</comment>
<evidence type="ECO:0000313" key="3">
    <source>
        <dbReference type="EMBL" id="CAI9934620.1"/>
    </source>
</evidence>
<keyword evidence="1" id="KW-0812">Transmembrane</keyword>
<evidence type="ECO:0000313" key="2">
    <source>
        <dbReference type="EMBL" id="CAI9934618.1"/>
    </source>
</evidence>
<evidence type="ECO:0000313" key="7">
    <source>
        <dbReference type="EMBL" id="CAL6106896.1"/>
    </source>
</evidence>
<evidence type="ECO:0000313" key="4">
    <source>
        <dbReference type="EMBL" id="CAI9934628.1"/>
    </source>
</evidence>
<dbReference type="AlphaFoldDB" id="A0AA86U9Y7"/>
<proteinExistence type="predicted"/>
<gene>
    <name evidence="2" type="ORF">HINF_LOCUS22263</name>
    <name evidence="3" type="ORF">HINF_LOCUS22265</name>
    <name evidence="4" type="ORF">HINF_LOCUS22273</name>
    <name evidence="5" type="ORF">HINF_LOCUS74049</name>
    <name evidence="6" type="ORF">HINF_LOCUS74051</name>
    <name evidence="7" type="ORF">HINF_LOCUS74059</name>
</gene>
<protein>
    <submittedName>
        <fullName evidence="2">Regulator of chromosome condensation 1/beta-lactamase-inhibitor protein II</fullName>
    </submittedName>
    <submittedName>
        <fullName evidence="5">Regulator_of chromosome condensation 1/beta-lactamase-inhibitor protein II</fullName>
    </submittedName>
</protein>
<sequence>MSTYFPQSHVCLKSYQFQDSKKSTYRVNQQVYIANNERNREHQPSVVLIYQTLYISVKALTDTSAACLFGRIFHFFIMILLTIQCQIYNYSVAPAIGLVTGQISNDSVLDTVKCGTAVYEILQNNSLMVRGSKTGLTTNLVPFIFFYTGIDNVAQLLCASNILYYVTTTGNLMKEAQIVNGILTFVQDNTVSNVKQMFSFNSFIIALAGDGLYAKGYCDAKLCLQGGNYITFTKLTLPPAINIADIASIYLDVNYHIFIFIYMKNGDVYATGDNTLKILPAASYPDTDSIRLIGTGFKNAMVGRNVSRAENTLYYMKGSSLYAFSADSVPQERVVLESIVNFNLKLNQLFYLKDQSVNVLIEESTQQEGTELYCSLIPNDPMCVKQLDGSFYYPDCFIAGIANPNFDYCKVLECENNGCPVAQCDPTNITCVSQLCLGNSQYNPLCQVDYAQVTLFAPLVNAKDYVFKNGMLVQATYSALPPDQETPTAPETQKSSLNAGAAAGIAIAICFVIFAAVLAGLVITLKKKASRTESGTTTKVNASEGSK</sequence>
<dbReference type="InterPro" id="IPR009091">
    <property type="entry name" value="RCC1/BLIP-II"/>
</dbReference>
<evidence type="ECO:0000256" key="1">
    <source>
        <dbReference type="SAM" id="Phobius"/>
    </source>
</evidence>
<keyword evidence="1" id="KW-0472">Membrane</keyword>
<name>A0AA86U9Y7_9EUKA</name>
<feature type="transmembrane region" description="Helical" evidence="1">
    <location>
        <begin position="501"/>
        <end position="525"/>
    </location>
</feature>
<evidence type="ECO:0000313" key="6">
    <source>
        <dbReference type="EMBL" id="CAL6106888.1"/>
    </source>
</evidence>
<keyword evidence="1" id="KW-1133">Transmembrane helix</keyword>
<dbReference type="EMBL" id="CATOUU010000577">
    <property type="protein sequence ID" value="CAI9934620.1"/>
    <property type="molecule type" value="Genomic_DNA"/>
</dbReference>
<evidence type="ECO:0000313" key="8">
    <source>
        <dbReference type="Proteomes" id="UP001642409"/>
    </source>
</evidence>
<dbReference type="EMBL" id="CAXDID020000620">
    <property type="protein sequence ID" value="CAL6106896.1"/>
    <property type="molecule type" value="Genomic_DNA"/>
</dbReference>
<organism evidence="2">
    <name type="scientific">Hexamita inflata</name>
    <dbReference type="NCBI Taxonomy" id="28002"/>
    <lineage>
        <taxon>Eukaryota</taxon>
        <taxon>Metamonada</taxon>
        <taxon>Diplomonadida</taxon>
        <taxon>Hexamitidae</taxon>
        <taxon>Hexamitinae</taxon>
        <taxon>Hexamita</taxon>
    </lineage>
</organism>
<reference evidence="2" key="1">
    <citation type="submission" date="2023-06" db="EMBL/GenBank/DDBJ databases">
        <authorList>
            <person name="Kurt Z."/>
        </authorList>
    </citation>
    <scope>NUCLEOTIDE SEQUENCE</scope>
</reference>